<dbReference type="AlphaFoldDB" id="A0A0A9CSS2"/>
<protein>
    <submittedName>
        <fullName evidence="1">Uncharacterized protein</fullName>
    </submittedName>
</protein>
<reference evidence="1" key="1">
    <citation type="submission" date="2014-09" db="EMBL/GenBank/DDBJ databases">
        <authorList>
            <person name="Magalhaes I.L.F."/>
            <person name="Oliveira U."/>
            <person name="Santos F.R."/>
            <person name="Vidigal T.H.D.A."/>
            <person name="Brescovit A.D."/>
            <person name="Santos A.J."/>
        </authorList>
    </citation>
    <scope>NUCLEOTIDE SEQUENCE</scope>
    <source>
        <tissue evidence="1">Shoot tissue taken approximately 20 cm above the soil surface</tissue>
    </source>
</reference>
<reference evidence="1" key="2">
    <citation type="journal article" date="2015" name="Data Brief">
        <title>Shoot transcriptome of the giant reed, Arundo donax.</title>
        <authorList>
            <person name="Barrero R.A."/>
            <person name="Guerrero F.D."/>
            <person name="Moolhuijzen P."/>
            <person name="Goolsby J.A."/>
            <person name="Tidwell J."/>
            <person name="Bellgard S.E."/>
            <person name="Bellgard M.I."/>
        </authorList>
    </citation>
    <scope>NUCLEOTIDE SEQUENCE</scope>
    <source>
        <tissue evidence="1">Shoot tissue taken approximately 20 cm above the soil surface</tissue>
    </source>
</reference>
<name>A0A0A9CSS2_ARUDO</name>
<sequence length="64" mass="7005">MAIARAICAWWTSGRGGGGSSDWFEAVSREVNADSVKAMRTELLQLITRLIQDKANANSTPEEH</sequence>
<dbReference type="EMBL" id="GBRH01223353">
    <property type="protein sequence ID" value="JAD74542.1"/>
    <property type="molecule type" value="Transcribed_RNA"/>
</dbReference>
<organism evidence="1">
    <name type="scientific">Arundo donax</name>
    <name type="common">Giant reed</name>
    <name type="synonym">Donax arundinaceus</name>
    <dbReference type="NCBI Taxonomy" id="35708"/>
    <lineage>
        <taxon>Eukaryota</taxon>
        <taxon>Viridiplantae</taxon>
        <taxon>Streptophyta</taxon>
        <taxon>Embryophyta</taxon>
        <taxon>Tracheophyta</taxon>
        <taxon>Spermatophyta</taxon>
        <taxon>Magnoliopsida</taxon>
        <taxon>Liliopsida</taxon>
        <taxon>Poales</taxon>
        <taxon>Poaceae</taxon>
        <taxon>PACMAD clade</taxon>
        <taxon>Arundinoideae</taxon>
        <taxon>Arundineae</taxon>
        <taxon>Arundo</taxon>
    </lineage>
</organism>
<accession>A0A0A9CSS2</accession>
<evidence type="ECO:0000313" key="1">
    <source>
        <dbReference type="EMBL" id="JAD74542.1"/>
    </source>
</evidence>
<proteinExistence type="predicted"/>